<dbReference type="Pfam" id="PF08338">
    <property type="entry name" value="DUF1731"/>
    <property type="match status" value="1"/>
</dbReference>
<dbReference type="STRING" id="574651.SAMN04487968_112140"/>
<dbReference type="SUPFAM" id="SSF51735">
    <property type="entry name" value="NAD(P)-binding Rossmann-fold domains"/>
    <property type="match status" value="1"/>
</dbReference>
<gene>
    <name evidence="2" type="ORF">SAMN04487968_112140</name>
</gene>
<accession>A0A1I1MK33</accession>
<dbReference type="AlphaFoldDB" id="A0A1I1MK33"/>
<sequence length="237" mass="25255">MDRRPTAANISLLTTSRVDPTRALVEGSRRLDLPVPAWVQASTLAIYGDAGETVLDESAPPADGPPQMAGVARAWEAAVEGANAERLIVLRTGIVLDNDTPALDRLWGLARWGLGGRVGPGTQWISWVHIDDWLAIVRAALEPDSQLEGVLHATGPEPVRNADLMAALRRSLGRPAAPPTPALLVHLGAALLRTDPALALTGRRAVPARLLDSGFRFAHPDLAEALADLRSRQADKT</sequence>
<protein>
    <recommendedName>
        <fullName evidence="1">DUF1731 domain-containing protein</fullName>
    </recommendedName>
</protein>
<dbReference type="EMBL" id="FOLB01000012">
    <property type="protein sequence ID" value="SFC85751.1"/>
    <property type="molecule type" value="Genomic_DNA"/>
</dbReference>
<reference evidence="2 3" key="1">
    <citation type="submission" date="2016-10" db="EMBL/GenBank/DDBJ databases">
        <authorList>
            <person name="de Groot N.N."/>
        </authorList>
    </citation>
    <scope>NUCLEOTIDE SEQUENCE [LARGE SCALE GENOMIC DNA]</scope>
    <source>
        <strain evidence="2 3">CGMCC 1.7056</strain>
    </source>
</reference>
<dbReference type="InterPro" id="IPR036291">
    <property type="entry name" value="NAD(P)-bd_dom_sf"/>
</dbReference>
<dbReference type="InterPro" id="IPR013549">
    <property type="entry name" value="DUF1731"/>
</dbReference>
<evidence type="ECO:0000259" key="1">
    <source>
        <dbReference type="Pfam" id="PF08338"/>
    </source>
</evidence>
<feature type="domain" description="DUF1731" evidence="1">
    <location>
        <begin position="181"/>
        <end position="229"/>
    </location>
</feature>
<evidence type="ECO:0000313" key="2">
    <source>
        <dbReference type="EMBL" id="SFC85751.1"/>
    </source>
</evidence>
<keyword evidence="3" id="KW-1185">Reference proteome</keyword>
<proteinExistence type="predicted"/>
<dbReference type="Gene3D" id="3.40.50.720">
    <property type="entry name" value="NAD(P)-binding Rossmann-like Domain"/>
    <property type="match status" value="1"/>
</dbReference>
<dbReference type="Proteomes" id="UP000198832">
    <property type="component" value="Unassembled WGS sequence"/>
</dbReference>
<name>A0A1I1MK33_9ACTN</name>
<organism evidence="2 3">
    <name type="scientific">Nocardioides terrae</name>
    <dbReference type="NCBI Taxonomy" id="574651"/>
    <lineage>
        <taxon>Bacteria</taxon>
        <taxon>Bacillati</taxon>
        <taxon>Actinomycetota</taxon>
        <taxon>Actinomycetes</taxon>
        <taxon>Propionibacteriales</taxon>
        <taxon>Nocardioidaceae</taxon>
        <taxon>Nocardioides</taxon>
    </lineage>
</organism>
<evidence type="ECO:0000313" key="3">
    <source>
        <dbReference type="Proteomes" id="UP000198832"/>
    </source>
</evidence>
<dbReference type="PANTHER" id="PTHR11092:SF0">
    <property type="entry name" value="EPIMERASE FAMILY PROTEIN SDR39U1"/>
    <property type="match status" value="1"/>
</dbReference>
<dbReference type="PANTHER" id="PTHR11092">
    <property type="entry name" value="SUGAR NUCLEOTIDE EPIMERASE RELATED"/>
    <property type="match status" value="1"/>
</dbReference>